<evidence type="ECO:0000256" key="1">
    <source>
        <dbReference type="SAM" id="MobiDB-lite"/>
    </source>
</evidence>
<protein>
    <submittedName>
        <fullName evidence="2">Uncharacterized protein</fullName>
    </submittedName>
</protein>
<dbReference type="RefSeq" id="WP_391934802.1">
    <property type="nucleotide sequence ID" value="NZ_JBIBSM010000007.1"/>
</dbReference>
<feature type="compositionally biased region" description="Basic residues" evidence="1">
    <location>
        <begin position="1"/>
        <end position="11"/>
    </location>
</feature>
<dbReference type="Proteomes" id="UP001603013">
    <property type="component" value="Unassembled WGS sequence"/>
</dbReference>
<name>A0ABW6YCF0_9ACTN</name>
<proteinExistence type="predicted"/>
<gene>
    <name evidence="2" type="ORF">ACF05T_15555</name>
</gene>
<evidence type="ECO:0000313" key="2">
    <source>
        <dbReference type="EMBL" id="MFF8277507.1"/>
    </source>
</evidence>
<reference evidence="2 3" key="1">
    <citation type="submission" date="2024-10" db="EMBL/GenBank/DDBJ databases">
        <title>The Natural Products Discovery Center: Release of the First 8490 Sequenced Strains for Exploring Actinobacteria Biosynthetic Diversity.</title>
        <authorList>
            <person name="Kalkreuter E."/>
            <person name="Kautsar S.A."/>
            <person name="Yang D."/>
            <person name="Bader C.D."/>
            <person name="Teijaro C.N."/>
            <person name="Fluegel L."/>
            <person name="Davis C.M."/>
            <person name="Simpson J.R."/>
            <person name="Lauterbach L."/>
            <person name="Steele A.D."/>
            <person name="Gui C."/>
            <person name="Meng S."/>
            <person name="Li G."/>
            <person name="Viehrig K."/>
            <person name="Ye F."/>
            <person name="Su P."/>
            <person name="Kiefer A.F."/>
            <person name="Nichols A."/>
            <person name="Cepeda A.J."/>
            <person name="Yan W."/>
            <person name="Fan B."/>
            <person name="Jiang Y."/>
            <person name="Adhikari A."/>
            <person name="Zheng C.-J."/>
            <person name="Schuster L."/>
            <person name="Cowan T.M."/>
            <person name="Smanski M.J."/>
            <person name="Chevrette M.G."/>
            <person name="De Carvalho L.P.S."/>
            <person name="Shen B."/>
        </authorList>
    </citation>
    <scope>NUCLEOTIDE SEQUENCE [LARGE SCALE GENOMIC DNA]</scope>
    <source>
        <strain evidence="2 3">NPDC015755</strain>
    </source>
</reference>
<sequence length="93" mass="9721">MRHRVRRRRDPRRGPLVPHPGVRTGARGAAPLPGGRTDAPARIVPTGLPPCLLYAVEPGVALAVLALLLAGATGAHTLGLDAVPEEQRGRTTT</sequence>
<accession>A0ABW6YCF0</accession>
<keyword evidence="3" id="KW-1185">Reference proteome</keyword>
<organism evidence="2 3">
    <name type="scientific">Streptomyces lateritius</name>
    <dbReference type="NCBI Taxonomy" id="67313"/>
    <lineage>
        <taxon>Bacteria</taxon>
        <taxon>Bacillati</taxon>
        <taxon>Actinomycetota</taxon>
        <taxon>Actinomycetes</taxon>
        <taxon>Kitasatosporales</taxon>
        <taxon>Streptomycetaceae</taxon>
        <taxon>Streptomyces</taxon>
    </lineage>
</organism>
<evidence type="ECO:0000313" key="3">
    <source>
        <dbReference type="Proteomes" id="UP001603013"/>
    </source>
</evidence>
<feature type="region of interest" description="Disordered" evidence="1">
    <location>
        <begin position="1"/>
        <end position="38"/>
    </location>
</feature>
<comment type="caution">
    <text evidence="2">The sequence shown here is derived from an EMBL/GenBank/DDBJ whole genome shotgun (WGS) entry which is preliminary data.</text>
</comment>
<dbReference type="EMBL" id="JBIBSM010000007">
    <property type="protein sequence ID" value="MFF8277507.1"/>
    <property type="molecule type" value="Genomic_DNA"/>
</dbReference>
<feature type="compositionally biased region" description="Low complexity" evidence="1">
    <location>
        <begin position="23"/>
        <end position="37"/>
    </location>
</feature>